<dbReference type="EMBL" id="MN873693">
    <property type="protein sequence ID" value="QIN54469.1"/>
    <property type="molecule type" value="Genomic_DNA"/>
</dbReference>
<name>A0A6G8MZC8_9VIRU</name>
<evidence type="ECO:0000313" key="2">
    <source>
        <dbReference type="Proteomes" id="UP001224087"/>
    </source>
</evidence>
<dbReference type="Proteomes" id="UP001224087">
    <property type="component" value="Segment"/>
</dbReference>
<gene>
    <name evidence="1" type="primary">ck344</name>
</gene>
<reference evidence="1" key="1">
    <citation type="submission" date="2019-12" db="EMBL/GenBank/DDBJ databases">
        <title>The DNA Methylation Landscape of Giant Viruses.</title>
        <authorList>
            <person name="Jeudy S."/>
            <person name="Rigou S."/>
            <person name="Alempic J.-M."/>
            <person name="Claverie J.-M."/>
            <person name="Abergel C."/>
            <person name="Legendre M."/>
        </authorList>
    </citation>
    <scope>NUCLEOTIDE SEQUENCE</scope>
    <source>
        <strain evidence="1">P4</strain>
    </source>
</reference>
<accession>A0A6G8MZC8</accession>
<keyword evidence="1" id="KW-0472">Membrane</keyword>
<sequence length="118" mass="13772">MNPLSEQVLEKIFSNLPLKDLQNCTKVFPQFTYLLFSLAANKIKYFYLREKQRRKERYEDKIDHLLNRNYTFCNFGLCCICGRNSSNPYIVLAQDHKLKSLCSSCLNGEKSSLCVCLT</sequence>
<keyword evidence="1" id="KW-0812">Transmembrane</keyword>
<protein>
    <submittedName>
        <fullName evidence="1">Transmembrane protein</fullName>
    </submittedName>
</protein>
<proteinExistence type="predicted"/>
<organism evidence="1 2">
    <name type="scientific">Cedratvirus kamchatka</name>
    <dbReference type="NCBI Taxonomy" id="2716914"/>
    <lineage>
        <taxon>Viruses</taxon>
        <taxon>Pithoviruses</taxon>
        <taxon>Orthocedratvirinae</taxon>
        <taxon>Alphacedratvirus</taxon>
        <taxon>Alphacedratvirus rossiense</taxon>
    </lineage>
</organism>
<evidence type="ECO:0000313" key="1">
    <source>
        <dbReference type="EMBL" id="QIN54469.1"/>
    </source>
</evidence>
<keyword evidence="2" id="KW-1185">Reference proteome</keyword>